<dbReference type="PANTHER" id="PTHR30203">
    <property type="entry name" value="OUTER MEMBRANE CATION EFFLUX PROTEIN"/>
    <property type="match status" value="1"/>
</dbReference>
<sequence length="513" mass="55689">MTPSRFLPLLLLSTAACVNLAPPHARPELPTAPAYDAEYRPAGAARATDVAWRDFFGDPRLRALIDTALVNNRDLVVATARIEEARGQFRIQRSARFPEVGVNGSVTRSRTPLNANPAFAVGSGQTGDEDVDGEDGNQDADLPSSITLTNYQVALGVTAYELDFWGRVRNLSDAALATYLSTVSAQRAFRLSLIADVASNYFIMLENAERIDIAESTLESRLEELEIAEQRLNAGVTSALDFRQAQSLLTQAETELASLRLAQAETRNALSVLIGGPVRGTLPEGRTLEEQDLIRNLQAGLPSELLLNRPDIIGAEYDLLAARANVGAARAAFFPTISLTGSIGFSSIALDELVGEDGLSWSFGPSIDLPIFDWGRREGNLDVARAREVIQVANYERTVQTAFQEVSDSLARRRWLAEQVEAQDRNVEALSAIARLARLRYNEGVAQYLEVLDAERQLFAARQNRITLERQLAESYVGLYIALGGGTEAAAANVAPPEQDPDAVPAPADRAEG</sequence>
<accession>M2TK14</accession>
<evidence type="ECO:0000256" key="1">
    <source>
        <dbReference type="ARBA" id="ARBA00007613"/>
    </source>
</evidence>
<dbReference type="PROSITE" id="PS51257">
    <property type="entry name" value="PROKAR_LIPOPROTEIN"/>
    <property type="match status" value="1"/>
</dbReference>
<gene>
    <name evidence="5" type="ORF">C725_2667</name>
</gene>
<dbReference type="Gene3D" id="2.20.200.10">
    <property type="entry name" value="Outer membrane efflux proteins (OEP)"/>
    <property type="match status" value="1"/>
</dbReference>
<dbReference type="Gene3D" id="1.20.1600.10">
    <property type="entry name" value="Outer membrane efflux proteins (OEP)"/>
    <property type="match status" value="1"/>
</dbReference>
<keyword evidence="3" id="KW-0175">Coiled coil</keyword>
<keyword evidence="2" id="KW-0732">Signal</keyword>
<feature type="coiled-coil region" evidence="3">
    <location>
        <begin position="211"/>
        <end position="269"/>
    </location>
</feature>
<feature type="region of interest" description="Disordered" evidence="4">
    <location>
        <begin position="113"/>
        <end position="138"/>
    </location>
</feature>
<dbReference type="InterPro" id="IPR003423">
    <property type="entry name" value="OMP_efflux"/>
</dbReference>
<feature type="region of interest" description="Disordered" evidence="4">
    <location>
        <begin position="492"/>
        <end position="513"/>
    </location>
</feature>
<feature type="compositionally biased region" description="Acidic residues" evidence="4">
    <location>
        <begin position="127"/>
        <end position="138"/>
    </location>
</feature>
<keyword evidence="2 5" id="KW-0449">Lipoprotein</keyword>
<evidence type="ECO:0000256" key="2">
    <source>
        <dbReference type="RuleBase" id="RU362097"/>
    </source>
</evidence>
<dbReference type="GO" id="GO:0005886">
    <property type="term" value="C:plasma membrane"/>
    <property type="evidence" value="ECO:0007669"/>
    <property type="project" value="UniProtKB-SubCell"/>
</dbReference>
<evidence type="ECO:0000256" key="4">
    <source>
        <dbReference type="SAM" id="MobiDB-lite"/>
    </source>
</evidence>
<dbReference type="InterPro" id="IPR010131">
    <property type="entry name" value="MdtP/NodT-like"/>
</dbReference>
<comment type="caution">
    <text evidence="5">The sequence shown here is derived from an EMBL/GenBank/DDBJ whole genome shotgun (WGS) entry which is preliminary data.</text>
</comment>
<keyword evidence="6" id="KW-1185">Reference proteome</keyword>
<dbReference type="PATRIC" id="fig|1234595.3.peg.2668"/>
<dbReference type="AlphaFoldDB" id="M2TK14"/>
<comment type="similarity">
    <text evidence="1 2">Belongs to the outer membrane factor (OMF) (TC 1.B.17) family.</text>
</comment>
<keyword evidence="2" id="KW-1134">Transmembrane beta strand</keyword>
<proteinExistence type="inferred from homology"/>
<name>M2TK14_9SPHN</name>
<keyword evidence="2" id="KW-0812">Transmembrane</keyword>
<dbReference type="PANTHER" id="PTHR30203:SF32">
    <property type="entry name" value="CATION EFFLUX SYSTEM PROTEIN CUSC"/>
    <property type="match status" value="1"/>
</dbReference>
<keyword evidence="2" id="KW-0564">Palmitate</keyword>
<feature type="signal peptide" evidence="2">
    <location>
        <begin position="1"/>
        <end position="20"/>
    </location>
</feature>
<dbReference type="Proteomes" id="UP000011717">
    <property type="component" value="Unassembled WGS sequence"/>
</dbReference>
<comment type="subcellular location">
    <subcellularLocation>
        <location evidence="2">Cell membrane</location>
        <topology evidence="2">Lipid-anchor</topology>
    </subcellularLocation>
</comment>
<evidence type="ECO:0000313" key="5">
    <source>
        <dbReference type="EMBL" id="EMD82011.1"/>
    </source>
</evidence>
<dbReference type="EMBL" id="AMRV01000011">
    <property type="protein sequence ID" value="EMD82011.1"/>
    <property type="molecule type" value="Genomic_DNA"/>
</dbReference>
<dbReference type="RefSeq" id="WP_008603631.1">
    <property type="nucleotide sequence ID" value="NZ_AMRV01000011.1"/>
</dbReference>
<evidence type="ECO:0000256" key="3">
    <source>
        <dbReference type="SAM" id="Coils"/>
    </source>
</evidence>
<dbReference type="SUPFAM" id="SSF56954">
    <property type="entry name" value="Outer membrane efflux proteins (OEP)"/>
    <property type="match status" value="1"/>
</dbReference>
<protein>
    <submittedName>
        <fullName evidence="5">RND efflux system, outer membrane lipoprotein CmeC</fullName>
    </submittedName>
</protein>
<evidence type="ECO:0000313" key="6">
    <source>
        <dbReference type="Proteomes" id="UP000011717"/>
    </source>
</evidence>
<dbReference type="OrthoDB" id="7181739at2"/>
<reference evidence="5 6" key="1">
    <citation type="journal article" date="2013" name="Genome Announc.">
        <title>Draft Genome Sequence of Strain JLT2015T, Belonging to the Family Sphingomonadaceae of the Alphaproteobacteria.</title>
        <authorList>
            <person name="Tang K."/>
            <person name="Liu K."/>
            <person name="Li S."/>
            <person name="Jiao N."/>
        </authorList>
    </citation>
    <scope>NUCLEOTIDE SEQUENCE [LARGE SCALE GENOMIC DNA]</scope>
    <source>
        <strain evidence="5 6">JLT2015</strain>
    </source>
</reference>
<dbReference type="GO" id="GO:0015562">
    <property type="term" value="F:efflux transmembrane transporter activity"/>
    <property type="evidence" value="ECO:0007669"/>
    <property type="project" value="InterPro"/>
</dbReference>
<dbReference type="NCBIfam" id="TIGR01845">
    <property type="entry name" value="outer_NodT"/>
    <property type="match status" value="1"/>
</dbReference>
<organism evidence="5 6">
    <name type="scientific">Pacificimonas flava</name>
    <dbReference type="NCBI Taxonomy" id="1234595"/>
    <lineage>
        <taxon>Bacteria</taxon>
        <taxon>Pseudomonadati</taxon>
        <taxon>Pseudomonadota</taxon>
        <taxon>Alphaproteobacteria</taxon>
        <taxon>Sphingomonadales</taxon>
        <taxon>Sphingosinicellaceae</taxon>
        <taxon>Pacificimonas</taxon>
    </lineage>
</organism>
<feature type="compositionally biased region" description="Low complexity" evidence="4">
    <location>
        <begin position="502"/>
        <end position="513"/>
    </location>
</feature>
<dbReference type="Pfam" id="PF02321">
    <property type="entry name" value="OEP"/>
    <property type="match status" value="2"/>
</dbReference>
<keyword evidence="2" id="KW-0472">Membrane</keyword>
<feature type="chain" id="PRO_5001441167" evidence="2">
    <location>
        <begin position="21"/>
        <end position="513"/>
    </location>
</feature>